<dbReference type="EC" id="2.4.2.-" evidence="7"/>
<evidence type="ECO:0000256" key="8">
    <source>
        <dbReference type="SAM" id="MobiDB-lite"/>
    </source>
</evidence>
<dbReference type="PROSITE" id="PS51059">
    <property type="entry name" value="PARP_CATALYTIC"/>
    <property type="match status" value="1"/>
</dbReference>
<organism evidence="12 13">
    <name type="scientific">Octopus vulgaris</name>
    <name type="common">Common octopus</name>
    <dbReference type="NCBI Taxonomy" id="6645"/>
    <lineage>
        <taxon>Eukaryota</taxon>
        <taxon>Metazoa</taxon>
        <taxon>Spiralia</taxon>
        <taxon>Lophotrochozoa</taxon>
        <taxon>Mollusca</taxon>
        <taxon>Cephalopoda</taxon>
        <taxon>Coleoidea</taxon>
        <taxon>Octopodiformes</taxon>
        <taxon>Octopoda</taxon>
        <taxon>Incirrata</taxon>
        <taxon>Octopodidae</taxon>
        <taxon>Octopus</taxon>
    </lineage>
</organism>
<dbReference type="PANTHER" id="PTHR14453">
    <property type="entry name" value="PARP/ZINC FINGER CCCH TYPE DOMAIN CONTAINING PROTEIN"/>
    <property type="match status" value="1"/>
</dbReference>
<feature type="domain" description="Macro" evidence="11">
    <location>
        <begin position="1950"/>
        <end position="2133"/>
    </location>
</feature>
<dbReference type="GO" id="GO:0005737">
    <property type="term" value="C:cytoplasm"/>
    <property type="evidence" value="ECO:0007669"/>
    <property type="project" value="TreeGrafter"/>
</dbReference>
<feature type="domain" description="PARP catalytic" evidence="10">
    <location>
        <begin position="2374"/>
        <end position="2564"/>
    </location>
</feature>
<feature type="domain" description="Macro" evidence="11">
    <location>
        <begin position="1050"/>
        <end position="1233"/>
    </location>
</feature>
<dbReference type="InterPro" id="IPR000504">
    <property type="entry name" value="RRM_dom"/>
</dbReference>
<dbReference type="GO" id="GO:0010629">
    <property type="term" value="P:negative regulation of gene expression"/>
    <property type="evidence" value="ECO:0007669"/>
    <property type="project" value="TreeGrafter"/>
</dbReference>
<dbReference type="Gene3D" id="3.90.228.10">
    <property type="match status" value="1"/>
</dbReference>
<dbReference type="PANTHER" id="PTHR14453:SF67">
    <property type="entry name" value="POLY [ADP-RIBOSE] POLYMERASE"/>
    <property type="match status" value="1"/>
</dbReference>
<evidence type="ECO:0000259" key="9">
    <source>
        <dbReference type="PROSITE" id="PS50102"/>
    </source>
</evidence>
<feature type="region of interest" description="Disordered" evidence="8">
    <location>
        <begin position="1460"/>
        <end position="1506"/>
    </location>
</feature>
<feature type="domain" description="Macro" evidence="11">
    <location>
        <begin position="2179"/>
        <end position="2365"/>
    </location>
</feature>
<dbReference type="SMART" id="SM00360">
    <property type="entry name" value="RRM"/>
    <property type="match status" value="2"/>
</dbReference>
<dbReference type="Gene3D" id="3.40.220.10">
    <property type="entry name" value="Leucine Aminopeptidase, subunit E, domain 1"/>
    <property type="match status" value="8"/>
</dbReference>
<reference evidence="12" key="1">
    <citation type="submission" date="2023-08" db="EMBL/GenBank/DDBJ databases">
        <authorList>
            <person name="Alioto T."/>
            <person name="Alioto T."/>
            <person name="Gomez Garrido J."/>
        </authorList>
    </citation>
    <scope>NUCLEOTIDE SEQUENCE</scope>
</reference>
<dbReference type="InterPro" id="IPR035979">
    <property type="entry name" value="RBD_domain_sf"/>
</dbReference>
<keyword evidence="5" id="KW-0539">Nucleus</keyword>
<dbReference type="SUPFAM" id="SSF56399">
    <property type="entry name" value="ADP-ribosylation"/>
    <property type="match status" value="1"/>
</dbReference>
<evidence type="ECO:0000259" key="11">
    <source>
        <dbReference type="PROSITE" id="PS51154"/>
    </source>
</evidence>
<keyword evidence="2 7" id="KW-0328">Glycosyltransferase</keyword>
<evidence type="ECO:0000256" key="1">
    <source>
        <dbReference type="ARBA" id="ARBA00004123"/>
    </source>
</evidence>
<dbReference type="CDD" id="cd02907">
    <property type="entry name" value="Macro_Af1521_BAL-like"/>
    <property type="match status" value="1"/>
</dbReference>
<evidence type="ECO:0000256" key="2">
    <source>
        <dbReference type="ARBA" id="ARBA00022676"/>
    </source>
</evidence>
<feature type="domain" description="Macro" evidence="11">
    <location>
        <begin position="1500"/>
        <end position="1683"/>
    </location>
</feature>
<evidence type="ECO:0000256" key="3">
    <source>
        <dbReference type="ARBA" id="ARBA00022679"/>
    </source>
</evidence>
<evidence type="ECO:0000256" key="4">
    <source>
        <dbReference type="ARBA" id="ARBA00023027"/>
    </source>
</evidence>
<feature type="compositionally biased region" description="Basic and acidic residues" evidence="8">
    <location>
        <begin position="1910"/>
        <end position="1929"/>
    </location>
</feature>
<feature type="domain" description="Macro" evidence="11">
    <location>
        <begin position="1275"/>
        <end position="1458"/>
    </location>
</feature>
<comment type="subcellular location">
    <subcellularLocation>
        <location evidence="1">Nucleus</location>
    </subcellularLocation>
</comment>
<dbReference type="PROSITE" id="PS50102">
    <property type="entry name" value="RRM"/>
    <property type="match status" value="1"/>
</dbReference>
<dbReference type="InterPro" id="IPR052056">
    <property type="entry name" value="Mono-ARTD/PARP"/>
</dbReference>
<feature type="compositionally biased region" description="Polar residues" evidence="8">
    <location>
        <begin position="1255"/>
        <end position="1277"/>
    </location>
</feature>
<dbReference type="Pfam" id="PF23085">
    <property type="entry name" value="RRM_PARP14_3"/>
    <property type="match status" value="2"/>
</dbReference>
<dbReference type="InterPro" id="IPR043472">
    <property type="entry name" value="Macro_dom-like"/>
</dbReference>
<dbReference type="GO" id="GO:0005634">
    <property type="term" value="C:nucleus"/>
    <property type="evidence" value="ECO:0007669"/>
    <property type="project" value="UniProtKB-SubCell"/>
</dbReference>
<keyword evidence="13" id="KW-1185">Reference proteome</keyword>
<accession>A0AA36AJM2</accession>
<keyword evidence="6" id="KW-0694">RNA-binding</keyword>
<dbReference type="SUPFAM" id="SSF52949">
    <property type="entry name" value="Macro domain-like"/>
    <property type="match status" value="8"/>
</dbReference>
<dbReference type="GO" id="GO:0003714">
    <property type="term" value="F:transcription corepressor activity"/>
    <property type="evidence" value="ECO:0007669"/>
    <property type="project" value="TreeGrafter"/>
</dbReference>
<dbReference type="SUPFAM" id="SSF54928">
    <property type="entry name" value="RNA-binding domain, RBD"/>
    <property type="match status" value="1"/>
</dbReference>
<feature type="compositionally biased region" description="Basic and acidic residues" evidence="8">
    <location>
        <begin position="1685"/>
        <end position="1704"/>
    </location>
</feature>
<proteinExistence type="predicted"/>
<feature type="region of interest" description="Disordered" evidence="8">
    <location>
        <begin position="1235"/>
        <end position="1281"/>
    </location>
</feature>
<feature type="region of interest" description="Disordered" evidence="8">
    <location>
        <begin position="1910"/>
        <end position="1959"/>
    </location>
</feature>
<dbReference type="Pfam" id="PF00644">
    <property type="entry name" value="PARP"/>
    <property type="match status" value="1"/>
</dbReference>
<dbReference type="InterPro" id="IPR012677">
    <property type="entry name" value="Nucleotide-bd_a/b_plait_sf"/>
</dbReference>
<dbReference type="GO" id="GO:0003950">
    <property type="term" value="F:NAD+ poly-ADP-ribosyltransferase activity"/>
    <property type="evidence" value="ECO:0007669"/>
    <property type="project" value="UniProtKB-UniRule"/>
</dbReference>
<feature type="region of interest" description="Disordered" evidence="8">
    <location>
        <begin position="1010"/>
        <end position="1059"/>
    </location>
</feature>
<feature type="compositionally biased region" description="Basic and acidic residues" evidence="8">
    <location>
        <begin position="1235"/>
        <end position="1254"/>
    </location>
</feature>
<feature type="compositionally biased region" description="Polar residues" evidence="8">
    <location>
        <begin position="1030"/>
        <end position="1047"/>
    </location>
</feature>
<evidence type="ECO:0000256" key="7">
    <source>
        <dbReference type="RuleBase" id="RU362114"/>
    </source>
</evidence>
<keyword evidence="4 7" id="KW-0520">NAD</keyword>
<gene>
    <name evidence="12" type="ORF">OCTVUL_1B013570</name>
</gene>
<dbReference type="Proteomes" id="UP001162480">
    <property type="component" value="Chromosome 1"/>
</dbReference>
<feature type="compositionally biased region" description="Polar residues" evidence="8">
    <location>
        <begin position="1480"/>
        <end position="1502"/>
    </location>
</feature>
<feature type="domain" description="Macro" evidence="11">
    <location>
        <begin position="1725"/>
        <end position="1908"/>
    </location>
</feature>
<feature type="compositionally biased region" description="Basic and acidic residues" evidence="8">
    <location>
        <begin position="1010"/>
        <end position="1029"/>
    </location>
</feature>
<feature type="region of interest" description="Disordered" evidence="8">
    <location>
        <begin position="1685"/>
        <end position="1734"/>
    </location>
</feature>
<dbReference type="GO" id="GO:0003723">
    <property type="term" value="F:RNA binding"/>
    <property type="evidence" value="ECO:0007669"/>
    <property type="project" value="UniProtKB-UniRule"/>
</dbReference>
<protein>
    <recommendedName>
        <fullName evidence="7">Poly [ADP-ribose] polymerase</fullName>
        <shortName evidence="7">PARP</shortName>
        <ecNumber evidence="7">2.4.2.-</ecNumber>
    </recommendedName>
</protein>
<evidence type="ECO:0000256" key="5">
    <source>
        <dbReference type="ARBA" id="ARBA00023242"/>
    </source>
</evidence>
<evidence type="ECO:0000256" key="6">
    <source>
        <dbReference type="PROSITE-ProRule" id="PRU00176"/>
    </source>
</evidence>
<dbReference type="PROSITE" id="PS51154">
    <property type="entry name" value="MACRO"/>
    <property type="match status" value="8"/>
</dbReference>
<sequence>MGGDEEGRTILVSGVPTDFCLEAIQSYFENKKISSGGPIKGIPERIQDSGEVIITFESEKDAENVVKKKVHNVSKHELQVDWYKNLVWQEDAMIVSNGPKDMSDKMLIDFLKENGNLEIVYVFPGRKPGTFLVYCENEIDFEDVQRMCQNNPLKGNQLKVDRIKEINSVQVKNVSSNVSFESLQSYFGSRKKSVGGDISSVQQQTSDTYIISFKEACVVLNVCRMPHQLEGVKLDVQPFWKPPEENIISKQQVHDYSLPTKFHLNFLKKHRTEVNDQLKTLAEVLWKDSKINTLRFKYSEANFEEIEQRLKDLLNSITVETIDVPDDMFEDVVGTFYSQDEQKYFYFDIRYHKAHILGFDKSDVIKMKKRLLDNLRTKSADDLNIHERRILSGLGFFEQAEGQFEGLKVTVHSNKVVFEGQFSEIDTCQKKMYKILKSIVISKLCLPLNTGMIINKKQVKEYLDGKLRNKKCIGSWETGDGDSVLLYASDKTHLSLLEEIMKEIFVANTLDFVDKIKDTPNHRKWLTFVESLKEEFPDSHFIGENSIVAVDVVVNDIKSKIDNFEQSLTYKSYTSRPSEHYPFHRESNEQEFNDFSEENKAKDAFHSERTQEQIVNVKYKNCEIVLREGDITTLDTDAIVNAANGRLEHRGGVAAAIVKKGGPEIQTESNKIMKERRSELKTGEVVSTKAGKLKCKTIIHAVGPVWKYGRDQEMDYLSRAVRNCLAVLEEKSYTSVAIPAISTGIYGIPIEEGTKCTVTAIKEYLDTHSNSKIKHICLIDVRKDVIRAFKRHLETVFGISESRGTTSFNASLLGLQQKAAPMTPRTNMASRENDGIKIQLMIDSISNASVDVIVNSTNKNLQLNIGSLSKYILFAAGSEIQDECSQKYPQGISTSEIAITKGYNLKCKNVFHLALPPWDENSSDSTLANLTQIITICLENAERMGAKSLAFPILGAEMKYPIGKLPRTMSEAVKNYSDQNSSRIKDVYFAVLPEEDREIAKKFEEYLQNKDENEGMTNKQEKEGFHSKDTTSSNTSLPGSQKETSSVAPRPNETPRENDGIKIQLLIDSISNASVDVIVNSTNEELQLNCGAISKSILNAAGPQIQDECNQKFRRSISTSEIAITKGYKLNCKNVFHLVLPYWNEYHSDSILANMTRIITTCLENAERMGAKSLAFPILGAEMKYPIGKLPRTMYEAVKNYSDQNSSQIKDVYFVVLPEEDREIAKKFEEYLQNKDENEGMMDKQEKEGFHSKDTTSSNTSLPGSQKEISSVAPRTNETSRENDGIKIQLLIDSISNASVDVIVNSTNKSLQLNSGAVSKSILNAAGPQIQNECNEEYSRGISTSEIAVTKGYKLNCKNVFHLALPYWDEYSSDSILANLTRIITTCLETAERMGAKSLAFPILGAEMKYPIGKLPRTMSEAVKNYSDQNSSRIKDVYFAVLPEEDREIAKKFEEYLQNKDENEGMMDKQEKERFHSKDTTSSNTSLHVSQKEISSVAPRTNETPRENDGIKIQLLIDSISNATVDVIINRTNKNLYLNIGAISKSILNAAGPQIQYECNQKYPRAISTSTIAITKGYNLNCKNVFHLVLPYWNVYSSDSILANLTRIITTCLETAERMGAKSLAFPILGAEMKYPIGKLPRTMYEAVKNYSDQNSSQIKDVYFVVLPEEDREIAKKFEEYLQNKDENEGMMDKQEKERFHSKDTTSSNTSLPGSQKETSSVAPRPNETPRENDGIKIQLLIDSISNASVDVIVNSTNKNLQLNNGSISKSILNAAGPHIQNECNEEYPRGISTSTIAITKGYNLKCKNVFHLVLPSWYEYSSDSILANLTRIITTCLEKAERMGAKSLAFPILGAEMKYPIGKLPRTMYEAVKNYSNQNSSQLKDVYFVVLPEEDREIAKKFEEYLQNKDENEGMMDKQEKERFHSKDTTSSNTSLPGSQKETSSVAPRPNETPRENDGIKIQLLIDSISNASVDVIVNSTNRSLRLNIGAISKSILNAAGPQIQDECNQKFRRSISTSEIAITKGYKLNCKNVFHLVLPGWYEYHSDSILANLTRIITTCLETAERMGAKSLAFPILGAEMKYPIGKLPRTMYEAVKNYSDQNSSQIKDVYFVVLPEEDREIAKKFEEYLQNKDENEGMMDKQENEGFHSKGKQFTPHHQTHLFMARKRKPLLWHPEPNETSRENDGIKIQLLIDSISNASVDVIVNSTNKSLQLNIGAISKSILNAAGPQIQYECNQKSRQSISASEIAITKGYNLNCKNVFHLVLPYWNEYYSDSILANLTRIITTCLENAERMGAKSLAFPILGAGLLKYPVEELPRTMFEAVKNYSNQNPNQIKDVCFVVYPQDTEVVKKFEEYFQGNTTGSSAASSESVFDRWSSMGDKELIKIVQVTNGPEYDDIQATFRQNLPSYHIMKIERIQNKTLYQKYQALKKQFEADNPNTEIEVDGLWHGTTVGSVDRINKYGFNHSSCGKNGTYGEGVYFAKSIRYSADDTYSTPDHRRIKTIYKCSVLVGRVIQGQRRLKVLHGSCNSAVDDIQRPNIYVTFDDSQAYPNYLITFSN</sequence>
<feature type="domain" description="Macro" evidence="11">
    <location>
        <begin position="825"/>
        <end position="1008"/>
    </location>
</feature>
<keyword evidence="3 7" id="KW-0808">Transferase</keyword>
<dbReference type="EMBL" id="OX597814">
    <property type="protein sequence ID" value="CAI9716698.1"/>
    <property type="molecule type" value="Genomic_DNA"/>
</dbReference>
<feature type="domain" description="RRM" evidence="9">
    <location>
        <begin position="8"/>
        <end position="85"/>
    </location>
</feature>
<dbReference type="InterPro" id="IPR012317">
    <property type="entry name" value="Poly(ADP-ribose)pol_cat_dom"/>
</dbReference>
<feature type="compositionally biased region" description="Polar residues" evidence="8">
    <location>
        <begin position="1930"/>
        <end position="1947"/>
    </location>
</feature>
<dbReference type="Pfam" id="PF01661">
    <property type="entry name" value="Macro"/>
    <property type="match status" value="8"/>
</dbReference>
<feature type="compositionally biased region" description="Polar residues" evidence="8">
    <location>
        <begin position="1705"/>
        <end position="1722"/>
    </location>
</feature>
<feature type="domain" description="Macro" evidence="11">
    <location>
        <begin position="611"/>
        <end position="797"/>
    </location>
</feature>
<evidence type="ECO:0000313" key="12">
    <source>
        <dbReference type="EMBL" id="CAI9716698.1"/>
    </source>
</evidence>
<evidence type="ECO:0000259" key="10">
    <source>
        <dbReference type="PROSITE" id="PS51059"/>
    </source>
</evidence>
<evidence type="ECO:0000313" key="13">
    <source>
        <dbReference type="Proteomes" id="UP001162480"/>
    </source>
</evidence>
<dbReference type="SMART" id="SM00506">
    <property type="entry name" value="A1pp"/>
    <property type="match status" value="8"/>
</dbReference>
<name>A0AA36AJM2_OCTVU</name>
<dbReference type="InterPro" id="IPR002589">
    <property type="entry name" value="Macro_dom"/>
</dbReference>
<feature type="compositionally biased region" description="Basic and acidic residues" evidence="8">
    <location>
        <begin position="1460"/>
        <end position="1479"/>
    </location>
</feature>
<dbReference type="Gene3D" id="3.30.70.330">
    <property type="match status" value="2"/>
</dbReference>